<evidence type="ECO:0000256" key="2">
    <source>
        <dbReference type="ARBA" id="ARBA00013061"/>
    </source>
</evidence>
<evidence type="ECO:0000256" key="5">
    <source>
        <dbReference type="ARBA" id="ARBA00022777"/>
    </source>
</evidence>
<evidence type="ECO:0000256" key="3">
    <source>
        <dbReference type="ARBA" id="ARBA00022679"/>
    </source>
</evidence>
<sequence>MTTATAQLIKGKKVLLRLDMDVPLKKSSVVSLPDSASLRQAGYQSSESLIADSEASLKADDSLKWEVADSLRLKAGMATLKLCLENAEHTTIFGHIGRPEGKVDPSLSVKPVAEWIKAYAKSHQFPKAPLDILENLRFEEGEDGSYAEFAMELAHMGDFFINEAFAAHHEAASTTLLPTMLSHAAGLNFSKEVKMITGVREHPKKPVIAIIGGTKTEDKYPAIIELAKFCEAVLVGGKLPEEIKDQHLAVPPNVMLGKMSKSGLDLAPETIEAFAGVLANVKQIIWAGPVGKYEDPEGSRGNLELAKAAIKSGAETIIGGGDTTAALDFYLDKFSHVSTGGGAMLELLVKGTLPTIQALR</sequence>
<keyword evidence="5 7" id="KW-0418">Kinase</keyword>
<dbReference type="PRINTS" id="PR00477">
    <property type="entry name" value="PHGLYCKINASE"/>
</dbReference>
<evidence type="ECO:0000256" key="1">
    <source>
        <dbReference type="ARBA" id="ARBA00000642"/>
    </source>
</evidence>
<dbReference type="EMBL" id="MFDD01000011">
    <property type="protein sequence ID" value="OGE40402.1"/>
    <property type="molecule type" value="Genomic_DNA"/>
</dbReference>
<dbReference type="GO" id="GO:0005524">
    <property type="term" value="F:ATP binding"/>
    <property type="evidence" value="ECO:0007669"/>
    <property type="project" value="UniProtKB-KW"/>
</dbReference>
<dbReference type="Proteomes" id="UP000177328">
    <property type="component" value="Unassembled WGS sequence"/>
</dbReference>
<dbReference type="InterPro" id="IPR036043">
    <property type="entry name" value="Phosphoglycerate_kinase_sf"/>
</dbReference>
<comment type="similarity">
    <text evidence="7">Belongs to the phosphoglycerate kinase family.</text>
</comment>
<name>A0A1F5KHL1_9BACT</name>
<dbReference type="GO" id="GO:0004618">
    <property type="term" value="F:phosphoglycerate kinase activity"/>
    <property type="evidence" value="ECO:0007669"/>
    <property type="project" value="UniProtKB-EC"/>
</dbReference>
<keyword evidence="4" id="KW-0547">Nucleotide-binding</keyword>
<evidence type="ECO:0000256" key="7">
    <source>
        <dbReference type="RuleBase" id="RU000532"/>
    </source>
</evidence>
<evidence type="ECO:0000256" key="4">
    <source>
        <dbReference type="ARBA" id="ARBA00022741"/>
    </source>
</evidence>
<dbReference type="PANTHER" id="PTHR11406:SF23">
    <property type="entry name" value="PHOSPHOGLYCERATE KINASE 1, CHLOROPLASTIC-RELATED"/>
    <property type="match status" value="1"/>
</dbReference>
<dbReference type="GO" id="GO:0006096">
    <property type="term" value="P:glycolytic process"/>
    <property type="evidence" value="ECO:0007669"/>
    <property type="project" value="InterPro"/>
</dbReference>
<accession>A0A1F5KHL1</accession>
<keyword evidence="3 7" id="KW-0808">Transferase</keyword>
<dbReference type="Gene3D" id="3.40.50.1260">
    <property type="entry name" value="Phosphoglycerate kinase, N-terminal domain"/>
    <property type="match status" value="3"/>
</dbReference>
<dbReference type="PANTHER" id="PTHR11406">
    <property type="entry name" value="PHOSPHOGLYCERATE KINASE"/>
    <property type="match status" value="1"/>
</dbReference>
<dbReference type="SUPFAM" id="SSF53748">
    <property type="entry name" value="Phosphoglycerate kinase"/>
    <property type="match status" value="1"/>
</dbReference>
<dbReference type="InterPro" id="IPR015824">
    <property type="entry name" value="Phosphoglycerate_kinase_N"/>
</dbReference>
<evidence type="ECO:0000313" key="8">
    <source>
        <dbReference type="EMBL" id="OGE40402.1"/>
    </source>
</evidence>
<comment type="caution">
    <text evidence="8">The sequence shown here is derived from an EMBL/GenBank/DDBJ whole genome shotgun (WGS) entry which is preliminary data.</text>
</comment>
<dbReference type="GO" id="GO:0005829">
    <property type="term" value="C:cytosol"/>
    <property type="evidence" value="ECO:0007669"/>
    <property type="project" value="TreeGrafter"/>
</dbReference>
<proteinExistence type="inferred from homology"/>
<evidence type="ECO:0000313" key="9">
    <source>
        <dbReference type="Proteomes" id="UP000177328"/>
    </source>
</evidence>
<organism evidence="8 9">
    <name type="scientific">Candidatus Daviesbacteria bacterium RIFCSPHIGHO2_02_FULL_43_12</name>
    <dbReference type="NCBI Taxonomy" id="1797776"/>
    <lineage>
        <taxon>Bacteria</taxon>
        <taxon>Candidatus Daviesiibacteriota</taxon>
    </lineage>
</organism>
<reference evidence="8 9" key="1">
    <citation type="journal article" date="2016" name="Nat. Commun.">
        <title>Thousands of microbial genomes shed light on interconnected biogeochemical processes in an aquifer system.</title>
        <authorList>
            <person name="Anantharaman K."/>
            <person name="Brown C.T."/>
            <person name="Hug L.A."/>
            <person name="Sharon I."/>
            <person name="Castelle C.J."/>
            <person name="Probst A.J."/>
            <person name="Thomas B.C."/>
            <person name="Singh A."/>
            <person name="Wilkins M.J."/>
            <person name="Karaoz U."/>
            <person name="Brodie E.L."/>
            <person name="Williams K.H."/>
            <person name="Hubbard S.S."/>
            <person name="Banfield J.F."/>
        </authorList>
    </citation>
    <scope>NUCLEOTIDE SEQUENCE [LARGE SCALE GENOMIC DNA]</scope>
</reference>
<keyword evidence="6" id="KW-0067">ATP-binding</keyword>
<comment type="catalytic activity">
    <reaction evidence="1 7">
        <text>(2R)-3-phosphoglycerate + ATP = (2R)-3-phospho-glyceroyl phosphate + ADP</text>
        <dbReference type="Rhea" id="RHEA:14801"/>
        <dbReference type="ChEBI" id="CHEBI:30616"/>
        <dbReference type="ChEBI" id="CHEBI:57604"/>
        <dbReference type="ChEBI" id="CHEBI:58272"/>
        <dbReference type="ChEBI" id="CHEBI:456216"/>
        <dbReference type="EC" id="2.7.2.3"/>
    </reaction>
</comment>
<dbReference type="GO" id="GO:0043531">
    <property type="term" value="F:ADP binding"/>
    <property type="evidence" value="ECO:0007669"/>
    <property type="project" value="TreeGrafter"/>
</dbReference>
<dbReference type="InterPro" id="IPR001576">
    <property type="entry name" value="Phosphoglycerate_kinase"/>
</dbReference>
<evidence type="ECO:0000256" key="6">
    <source>
        <dbReference type="ARBA" id="ARBA00022840"/>
    </source>
</evidence>
<dbReference type="AlphaFoldDB" id="A0A1F5KHL1"/>
<protein>
    <recommendedName>
        <fullName evidence="2 7">Phosphoglycerate kinase</fullName>
        <ecNumber evidence="2 7">2.7.2.3</ecNumber>
    </recommendedName>
</protein>
<dbReference type="GO" id="GO:0006094">
    <property type="term" value="P:gluconeogenesis"/>
    <property type="evidence" value="ECO:0007669"/>
    <property type="project" value="TreeGrafter"/>
</dbReference>
<gene>
    <name evidence="8" type="ORF">A3D25_00050</name>
</gene>
<dbReference type="EC" id="2.7.2.3" evidence="2 7"/>
<dbReference type="Pfam" id="PF00162">
    <property type="entry name" value="PGK"/>
    <property type="match status" value="2"/>
</dbReference>